<sequence>MLDFSVHYLPSFQDIRERPALQKALDGVELNDADKMALALRAAEIHSATLCDGGPSLSAEWKAVAGGFMPKAALEGSYTCNGDDLAYMAIESAAETLQRYRSLEGLSRRGRLNFEDDTDARHEFLSLQVVLQYIAGTVLGMEGGWEDFAEPDTIVAEHIERFYSDTSKGGSAAAEALEKIGKNFRKGQEAAAEFGQINRPVVVSYKRKTENEGEGIFRAEVYDCTRVALAAIHNAFNSAEDERELSDVEVTFTEAGRLSLPAFAA</sequence>
<comment type="caution">
    <text evidence="1">The sequence shown here is derived from an EMBL/GenBank/DDBJ whole genome shotgun (WGS) entry which is preliminary data.</text>
</comment>
<reference evidence="1 2" key="1">
    <citation type="submission" date="2024-02" db="EMBL/GenBank/DDBJ databases">
        <title>Expansion and revision of Xanthobacter and proposal of Roseixanthobacter gen. nov.</title>
        <authorList>
            <person name="Soltysiak M.P.M."/>
            <person name="Jalihal A."/>
            <person name="Ory A."/>
            <person name="Chrisophersen C."/>
            <person name="Lee A.D."/>
            <person name="Boulton J."/>
            <person name="Springer M."/>
        </authorList>
    </citation>
    <scope>NUCLEOTIDE SEQUENCE [LARGE SCALE GENOMIC DNA]</scope>
    <source>
        <strain evidence="1 2">23A</strain>
    </source>
</reference>
<dbReference type="Proteomes" id="UP001604002">
    <property type="component" value="Unassembled WGS sequence"/>
</dbReference>
<evidence type="ECO:0000313" key="1">
    <source>
        <dbReference type="EMBL" id="MFG1372178.1"/>
    </source>
</evidence>
<gene>
    <name evidence="1" type="ORF">V5F32_08390</name>
</gene>
<accession>A0ABW6ZTV7</accession>
<dbReference type="RefSeq" id="WP_393992086.1">
    <property type="nucleotide sequence ID" value="NZ_JBAFVH010000004.1"/>
</dbReference>
<proteinExistence type="predicted"/>
<dbReference type="EMBL" id="JBAFVH010000004">
    <property type="protein sequence ID" value="MFG1372178.1"/>
    <property type="molecule type" value="Genomic_DNA"/>
</dbReference>
<keyword evidence="2" id="KW-1185">Reference proteome</keyword>
<evidence type="ECO:0000313" key="2">
    <source>
        <dbReference type="Proteomes" id="UP001604002"/>
    </source>
</evidence>
<name>A0ABW6ZTV7_9HYPH</name>
<protein>
    <submittedName>
        <fullName evidence="1">Uncharacterized protein</fullName>
    </submittedName>
</protein>
<organism evidence="1 2">
    <name type="scientific">Xanthobacter oligotrophicus</name>
    <dbReference type="NCBI Taxonomy" id="2607286"/>
    <lineage>
        <taxon>Bacteria</taxon>
        <taxon>Pseudomonadati</taxon>
        <taxon>Pseudomonadota</taxon>
        <taxon>Alphaproteobacteria</taxon>
        <taxon>Hyphomicrobiales</taxon>
        <taxon>Xanthobacteraceae</taxon>
        <taxon>Xanthobacter</taxon>
    </lineage>
</organism>